<dbReference type="Proteomes" id="UP001162131">
    <property type="component" value="Unassembled WGS sequence"/>
</dbReference>
<dbReference type="AlphaFoldDB" id="A0AAU9IN17"/>
<protein>
    <submittedName>
        <fullName evidence="1">Uncharacterized protein</fullName>
    </submittedName>
</protein>
<accession>A0AAU9IN17</accession>
<evidence type="ECO:0000313" key="2">
    <source>
        <dbReference type="Proteomes" id="UP001162131"/>
    </source>
</evidence>
<evidence type="ECO:0000313" key="1">
    <source>
        <dbReference type="EMBL" id="CAG9316175.1"/>
    </source>
</evidence>
<reference evidence="1" key="1">
    <citation type="submission" date="2021-09" db="EMBL/GenBank/DDBJ databases">
        <authorList>
            <consortium name="AG Swart"/>
            <person name="Singh M."/>
            <person name="Singh A."/>
            <person name="Seah K."/>
            <person name="Emmerich C."/>
        </authorList>
    </citation>
    <scope>NUCLEOTIDE SEQUENCE</scope>
    <source>
        <strain evidence="1">ATCC30299</strain>
    </source>
</reference>
<proteinExistence type="predicted"/>
<organism evidence="1 2">
    <name type="scientific">Blepharisma stoltei</name>
    <dbReference type="NCBI Taxonomy" id="1481888"/>
    <lineage>
        <taxon>Eukaryota</taxon>
        <taxon>Sar</taxon>
        <taxon>Alveolata</taxon>
        <taxon>Ciliophora</taxon>
        <taxon>Postciliodesmatophora</taxon>
        <taxon>Heterotrichea</taxon>
        <taxon>Heterotrichida</taxon>
        <taxon>Blepharismidae</taxon>
        <taxon>Blepharisma</taxon>
    </lineage>
</organism>
<comment type="caution">
    <text evidence="1">The sequence shown here is derived from an EMBL/GenBank/DDBJ whole genome shotgun (WGS) entry which is preliminary data.</text>
</comment>
<dbReference type="EMBL" id="CAJZBQ010000015">
    <property type="protein sequence ID" value="CAG9316175.1"/>
    <property type="molecule type" value="Genomic_DNA"/>
</dbReference>
<name>A0AAU9IN17_9CILI</name>
<gene>
    <name evidence="1" type="ORF">BSTOLATCC_MIC15614</name>
</gene>
<keyword evidence="2" id="KW-1185">Reference proteome</keyword>
<sequence length="239" mass="27385">MDLQRNRIKHNTRLPSVAKRKTSPNRKCMTKDLHLPVLSTRRSASPYARTIIPTPVPKPKIKNPSLGHRRLLNIKFITKLAKLSGATSSTADTIVEDLENPIKEPDTPKLADLNSSTKANTPIYRIDPSLQVYLDSDLTSELNRDPKTQFREPIEIKRGRIIKLEYNDLVIEDTHLMPLDSESPKFSRRGNFSSPFDLDEVQENSRWISPVPPRPETRITMSKPPNYLRHFRSNSNVIM</sequence>